<reference evidence="5" key="1">
    <citation type="journal article" date="2011" name="Nat. Commun.">
        <title>Effector diversification within compartments of the Leptosphaeria maculans genome affected by Repeat-Induced Point mutations.</title>
        <authorList>
            <person name="Rouxel T."/>
            <person name="Grandaubert J."/>
            <person name="Hane J.K."/>
            <person name="Hoede C."/>
            <person name="van de Wouw A.P."/>
            <person name="Couloux A."/>
            <person name="Dominguez V."/>
            <person name="Anthouard V."/>
            <person name="Bally P."/>
            <person name="Bourras S."/>
            <person name="Cozijnsen A.J."/>
            <person name="Ciuffetti L.M."/>
            <person name="Degrave A."/>
            <person name="Dilmaghani A."/>
            <person name="Duret L."/>
            <person name="Fudal I."/>
            <person name="Goodwin S.B."/>
            <person name="Gout L."/>
            <person name="Glaser N."/>
            <person name="Linglin J."/>
            <person name="Kema G.H.J."/>
            <person name="Lapalu N."/>
            <person name="Lawrence C.B."/>
            <person name="May K."/>
            <person name="Meyer M."/>
            <person name="Ollivier B."/>
            <person name="Poulain J."/>
            <person name="Schoch C.L."/>
            <person name="Simon A."/>
            <person name="Spatafora J.W."/>
            <person name="Stachowiak A."/>
            <person name="Turgeon B.G."/>
            <person name="Tyler B.M."/>
            <person name="Vincent D."/>
            <person name="Weissenbach J."/>
            <person name="Amselem J."/>
            <person name="Quesneville H."/>
            <person name="Oliver R.P."/>
            <person name="Wincker P."/>
            <person name="Balesdent M.-H."/>
            <person name="Howlett B.J."/>
        </authorList>
    </citation>
    <scope>NUCLEOTIDE SEQUENCE [LARGE SCALE GENOMIC DNA]</scope>
    <source>
        <strain evidence="5">JN3 / isolate v23.1.3 / race Av1-4-5-6-7-8</strain>
    </source>
</reference>
<organism evidence="5">
    <name type="scientific">Leptosphaeria maculans (strain JN3 / isolate v23.1.3 / race Av1-4-5-6-7-8)</name>
    <name type="common">Blackleg fungus</name>
    <name type="synonym">Phoma lingam</name>
    <dbReference type="NCBI Taxonomy" id="985895"/>
    <lineage>
        <taxon>Eukaryota</taxon>
        <taxon>Fungi</taxon>
        <taxon>Dikarya</taxon>
        <taxon>Ascomycota</taxon>
        <taxon>Pezizomycotina</taxon>
        <taxon>Dothideomycetes</taxon>
        <taxon>Pleosporomycetidae</taxon>
        <taxon>Pleosporales</taxon>
        <taxon>Pleosporineae</taxon>
        <taxon>Leptosphaeriaceae</taxon>
        <taxon>Plenodomus</taxon>
        <taxon>Plenodomus lingam/Leptosphaeria maculans species complex</taxon>
    </lineage>
</organism>
<dbReference type="GO" id="GO:0006629">
    <property type="term" value="P:lipid metabolic process"/>
    <property type="evidence" value="ECO:0007669"/>
    <property type="project" value="InterPro"/>
</dbReference>
<dbReference type="OMA" id="FTANNSY"/>
<dbReference type="VEuPathDB" id="FungiDB:LEMA_P077070.1"/>
<accession>E5A923</accession>
<dbReference type="eggNOG" id="ENOG502QVA8">
    <property type="taxonomic scope" value="Eukaryota"/>
</dbReference>
<dbReference type="SUPFAM" id="SSF51695">
    <property type="entry name" value="PLC-like phosphodiesterases"/>
    <property type="match status" value="1"/>
</dbReference>
<dbReference type="GeneID" id="13289326"/>
<dbReference type="Proteomes" id="UP000002668">
    <property type="component" value="Genome"/>
</dbReference>
<evidence type="ECO:0000256" key="3">
    <source>
        <dbReference type="SAM" id="Phobius"/>
    </source>
</evidence>
<evidence type="ECO:0000313" key="4">
    <source>
        <dbReference type="EMBL" id="CBY00118.1"/>
    </source>
</evidence>
<dbReference type="OrthoDB" id="4153866at2759"/>
<proteinExistence type="inferred from homology"/>
<name>E5A923_LEPMJ</name>
<dbReference type="RefSeq" id="XP_003843597.1">
    <property type="nucleotide sequence ID" value="XM_003843549.1"/>
</dbReference>
<comment type="similarity">
    <text evidence="1">Belongs to the AIM6 family.</text>
</comment>
<dbReference type="CDD" id="cd08577">
    <property type="entry name" value="PI-PLCc_GDPD_SF_unchar3"/>
    <property type="match status" value="1"/>
</dbReference>
<dbReference type="InterPro" id="IPR051236">
    <property type="entry name" value="HAT_RTT109-like"/>
</dbReference>
<keyword evidence="3" id="KW-0472">Membrane</keyword>
<sequence>MSCSLLLTEELAQEHGGIDENYLLLPRWDPPHFSFFRCTFEIYTLSWTGLLAMGSSEEKFDHVKAQTVVTVRPVSPMRLGGIGGSKTFYDDESAVSSPGLSVISLEEMEARLRPQWYRRSGAPSWRDRVSWYGLRLRTGETESQRRERRRRCCRWTVITVVVFTVFGVMAGIVYITFVTALLRRLAPPSGQSGLQHIVETWKEPDSNGALTYKWRDDFSRDIVPKTCHSHNDYWRPVPLYMALAAGCVSVEADIWLTDDSELLVGHSWKSTSSARTLRSLYLDPLATIFTNRNVSAASALEKEVGVFDWDPNVSTVLLIDFKSNGSAIWPVLLSQLQPLRDNNWLTYFNGTHVIPGPLTIVGTGDAPFHLVQANSTNRFIFYDAPLLSLSEDKYNATNSLYASTNLKAAVGSVWGRGMSGSQLDRVRQQVQAAEAKGLKSRYWDTPDWPVGLRDGVWRRLTEAGVGMLNVDALVSATSWDWGWCVVAGIALCGDS</sequence>
<evidence type="ECO:0000256" key="1">
    <source>
        <dbReference type="ARBA" id="ARBA00008858"/>
    </source>
</evidence>
<keyword evidence="3" id="KW-0812">Transmembrane</keyword>
<dbReference type="HOGENOM" id="CLU_031561_0_2_1"/>
<dbReference type="FunCoup" id="E5A923">
    <property type="interactions" value="4"/>
</dbReference>
<evidence type="ECO:0000256" key="2">
    <source>
        <dbReference type="ARBA" id="ARBA00014286"/>
    </source>
</evidence>
<protein>
    <recommendedName>
        <fullName evidence="2">Altered inheritance of mitochondria protein 6</fullName>
    </recommendedName>
</protein>
<keyword evidence="3" id="KW-1133">Transmembrane helix</keyword>
<dbReference type="PANTHER" id="PTHR31571">
    <property type="entry name" value="ALTERED INHERITANCE OF MITOCHONDRIA PROTEIN 6"/>
    <property type="match status" value="1"/>
</dbReference>
<gene>
    <name evidence="4" type="ORF">LEMA_P077070.1</name>
</gene>
<dbReference type="AlphaFoldDB" id="E5A923"/>
<dbReference type="GO" id="GO:0008081">
    <property type="term" value="F:phosphoric diester hydrolase activity"/>
    <property type="evidence" value="ECO:0007669"/>
    <property type="project" value="InterPro"/>
</dbReference>
<evidence type="ECO:0000313" key="5">
    <source>
        <dbReference type="Proteomes" id="UP000002668"/>
    </source>
</evidence>
<keyword evidence="5" id="KW-1185">Reference proteome</keyword>
<dbReference type="STRING" id="985895.E5A923"/>
<dbReference type="InterPro" id="IPR039559">
    <property type="entry name" value="AIM6_PI-PLC-like_dom"/>
</dbReference>
<dbReference type="InterPro" id="IPR017946">
    <property type="entry name" value="PLC-like_Pdiesterase_TIM-brl"/>
</dbReference>
<dbReference type="InParanoid" id="E5A923"/>
<dbReference type="PANTHER" id="PTHR31571:SF1">
    <property type="entry name" value="ALTERED INHERITANCE OF MITOCHONDRIA PROTEIN 6"/>
    <property type="match status" value="1"/>
</dbReference>
<feature type="transmembrane region" description="Helical" evidence="3">
    <location>
        <begin position="155"/>
        <end position="182"/>
    </location>
</feature>
<dbReference type="EMBL" id="FP929137">
    <property type="protein sequence ID" value="CBY00118.1"/>
    <property type="molecule type" value="Genomic_DNA"/>
</dbReference>